<keyword evidence="9 12" id="KW-0408">Iron</keyword>
<dbReference type="OrthoDB" id="9799441at2"/>
<evidence type="ECO:0000256" key="10">
    <source>
        <dbReference type="ARBA" id="ARBA00023136"/>
    </source>
</evidence>
<evidence type="ECO:0000256" key="3">
    <source>
        <dbReference type="ARBA" id="ARBA00007244"/>
    </source>
</evidence>
<evidence type="ECO:0000256" key="1">
    <source>
        <dbReference type="ARBA" id="ARBA00004050"/>
    </source>
</evidence>
<name>A0A4S3KC02_9GAMM</name>
<dbReference type="PANTHER" id="PTHR10978:SF5">
    <property type="entry name" value="SUCCINATE DEHYDROGENASE CYTOCHROME B560 SUBUNIT, MITOCHONDRIAL"/>
    <property type="match status" value="1"/>
</dbReference>
<dbReference type="InterPro" id="IPR000701">
    <property type="entry name" value="SuccDH_FuR_B_TM-su"/>
</dbReference>
<feature type="transmembrane region" description="Helical" evidence="13">
    <location>
        <begin position="103"/>
        <end position="124"/>
    </location>
</feature>
<evidence type="ECO:0000256" key="2">
    <source>
        <dbReference type="ARBA" id="ARBA00004370"/>
    </source>
</evidence>
<keyword evidence="8 13" id="KW-1133">Transmembrane helix</keyword>
<keyword evidence="7 12" id="KW-0479">Metal-binding</keyword>
<dbReference type="Gene3D" id="1.20.1300.10">
    <property type="entry name" value="Fumarate reductase/succinate dehydrogenase, transmembrane subunit"/>
    <property type="match status" value="1"/>
</dbReference>
<keyword evidence="15" id="KW-1185">Reference proteome</keyword>
<comment type="function">
    <text evidence="1">Membrane-anchoring subunit of succinate dehydrogenase (SDH).</text>
</comment>
<comment type="caution">
    <text evidence="14">The sequence shown here is derived from an EMBL/GenBank/DDBJ whole genome shotgun (WGS) entry which is preliminary data.</text>
</comment>
<feature type="transmembrane region" description="Helical" evidence="13">
    <location>
        <begin position="62"/>
        <end position="83"/>
    </location>
</feature>
<feature type="transmembrane region" description="Helical" evidence="13">
    <location>
        <begin position="26"/>
        <end position="50"/>
    </location>
</feature>
<evidence type="ECO:0000256" key="13">
    <source>
        <dbReference type="SAM" id="Phobius"/>
    </source>
</evidence>
<dbReference type="GO" id="GO:0009055">
    <property type="term" value="F:electron transfer activity"/>
    <property type="evidence" value="ECO:0007669"/>
    <property type="project" value="InterPro"/>
</dbReference>
<dbReference type="SUPFAM" id="SSF81343">
    <property type="entry name" value="Fumarate reductase respiratory complex transmembrane subunits"/>
    <property type="match status" value="1"/>
</dbReference>
<dbReference type="InterPro" id="IPR034804">
    <property type="entry name" value="SQR/QFR_C/D"/>
</dbReference>
<dbReference type="GO" id="GO:0016020">
    <property type="term" value="C:membrane"/>
    <property type="evidence" value="ECO:0007669"/>
    <property type="project" value="UniProtKB-SubCell"/>
</dbReference>
<dbReference type="NCBIfam" id="TIGR02970">
    <property type="entry name" value="succ_dehyd_cytB"/>
    <property type="match status" value="1"/>
</dbReference>
<comment type="cofactor">
    <cofactor evidence="12">
        <name>heme</name>
        <dbReference type="ChEBI" id="CHEBI:30413"/>
    </cofactor>
    <text evidence="12">The heme is bound between the two transmembrane subunits.</text>
</comment>
<dbReference type="AlphaFoldDB" id="A0A4S3KC02"/>
<proteinExistence type="inferred from homology"/>
<dbReference type="PANTHER" id="PTHR10978">
    <property type="entry name" value="SUCCINATE DEHYDROGENASE CYTOCHROME B560 SUBUNIT"/>
    <property type="match status" value="1"/>
</dbReference>
<evidence type="ECO:0000256" key="7">
    <source>
        <dbReference type="ARBA" id="ARBA00022723"/>
    </source>
</evidence>
<feature type="binding site" description="axial binding residue" evidence="12">
    <location>
        <position position="82"/>
    </location>
    <ligand>
        <name>heme</name>
        <dbReference type="ChEBI" id="CHEBI:30413"/>
        <note>ligand shared with second transmembrane subunit</note>
    </ligand>
    <ligandPart>
        <name>Fe</name>
        <dbReference type="ChEBI" id="CHEBI:18248"/>
    </ligandPart>
</feature>
<dbReference type="CDD" id="cd03499">
    <property type="entry name" value="SQR_TypeC_SdhC"/>
    <property type="match status" value="1"/>
</dbReference>
<dbReference type="EMBL" id="MWIO01000061">
    <property type="protein sequence ID" value="THD05738.1"/>
    <property type="molecule type" value="Genomic_DNA"/>
</dbReference>
<evidence type="ECO:0000256" key="5">
    <source>
        <dbReference type="ARBA" id="ARBA00022617"/>
    </source>
</evidence>
<evidence type="ECO:0000256" key="8">
    <source>
        <dbReference type="ARBA" id="ARBA00022989"/>
    </source>
</evidence>
<dbReference type="Proteomes" id="UP000306317">
    <property type="component" value="Unassembled WGS sequence"/>
</dbReference>
<evidence type="ECO:0000256" key="6">
    <source>
        <dbReference type="ARBA" id="ARBA00022692"/>
    </source>
</evidence>
<protein>
    <recommendedName>
        <fullName evidence="4">Succinate dehydrogenase cytochrome b556 subunit</fullName>
    </recommendedName>
</protein>
<sequence length="130" mass="14149">MPSSRPRPRSPDVRIYKPQLTSVLSIAHRATGVLLSAGSVLLVAWLVAVADGSNAYAALDGFLRSWIGIILLVGWTFSLFYHLCNGIRHLSWDMDFGFELASIYLSGWLVVSASVVLTLATWIIGMAAGR</sequence>
<gene>
    <name evidence="14" type="ORF">B1991_16255</name>
</gene>
<evidence type="ECO:0000256" key="4">
    <source>
        <dbReference type="ARBA" id="ARBA00020076"/>
    </source>
</evidence>
<evidence type="ECO:0000256" key="9">
    <source>
        <dbReference type="ARBA" id="ARBA00023004"/>
    </source>
</evidence>
<dbReference type="GO" id="GO:0046872">
    <property type="term" value="F:metal ion binding"/>
    <property type="evidence" value="ECO:0007669"/>
    <property type="project" value="UniProtKB-KW"/>
</dbReference>
<reference evidence="14 15" key="1">
    <citation type="submission" date="2017-02" db="EMBL/GenBank/DDBJ databases">
        <title>Whole genome sequencing of Rhodanobacter lindaniclasticus DSM 17932.</title>
        <authorList>
            <person name="Kumar S."/>
            <person name="Patil P."/>
            <person name="Patil P.B."/>
        </authorList>
    </citation>
    <scope>NUCLEOTIDE SEQUENCE [LARGE SCALE GENOMIC DNA]</scope>
    <source>
        <strain evidence="14 15">DSM 17932</strain>
    </source>
</reference>
<dbReference type="GO" id="GO:0006099">
    <property type="term" value="P:tricarboxylic acid cycle"/>
    <property type="evidence" value="ECO:0007669"/>
    <property type="project" value="InterPro"/>
</dbReference>
<accession>A0A4S3KC02</accession>
<evidence type="ECO:0000256" key="11">
    <source>
        <dbReference type="ARBA" id="ARBA00025912"/>
    </source>
</evidence>
<keyword evidence="10 13" id="KW-0472">Membrane</keyword>
<evidence type="ECO:0000313" key="15">
    <source>
        <dbReference type="Proteomes" id="UP000306317"/>
    </source>
</evidence>
<organism evidence="14 15">
    <name type="scientific">Rhodanobacter lindaniclasticus</name>
    <dbReference type="NCBI Taxonomy" id="75310"/>
    <lineage>
        <taxon>Bacteria</taxon>
        <taxon>Pseudomonadati</taxon>
        <taxon>Pseudomonadota</taxon>
        <taxon>Gammaproteobacteria</taxon>
        <taxon>Lysobacterales</taxon>
        <taxon>Rhodanobacteraceae</taxon>
        <taxon>Rhodanobacter</taxon>
    </lineage>
</organism>
<evidence type="ECO:0000256" key="12">
    <source>
        <dbReference type="PIRSR" id="PIRSR000178-1"/>
    </source>
</evidence>
<evidence type="ECO:0000313" key="14">
    <source>
        <dbReference type="EMBL" id="THD05738.1"/>
    </source>
</evidence>
<dbReference type="PIRSF" id="PIRSF000178">
    <property type="entry name" value="SDH_cyt_b560"/>
    <property type="match status" value="1"/>
</dbReference>
<dbReference type="RefSeq" id="WP_136259740.1">
    <property type="nucleotide sequence ID" value="NZ_MWIO01000061.1"/>
</dbReference>
<dbReference type="InterPro" id="IPR014314">
    <property type="entry name" value="Succ_DH_cytb556"/>
</dbReference>
<keyword evidence="6 13" id="KW-0812">Transmembrane</keyword>
<comment type="subcellular location">
    <subcellularLocation>
        <location evidence="2">Membrane</location>
    </subcellularLocation>
</comment>
<keyword evidence="5 12" id="KW-0349">Heme</keyword>
<comment type="subunit">
    <text evidence="11">Part of an enzyme complex containing four subunits: a flavoprotein, an iron-sulfur protein, plus two membrane-anchoring proteins, SdhC and SdhD. The complex can form homotrimers.</text>
</comment>
<dbReference type="Pfam" id="PF01127">
    <property type="entry name" value="Sdh_cyt"/>
    <property type="match status" value="1"/>
</dbReference>
<comment type="similarity">
    <text evidence="3">Belongs to the cytochrome b560 family.</text>
</comment>